<accession>A0A6A3BIQ8</accession>
<dbReference type="AlphaFoldDB" id="A0A6A3BIQ8"/>
<dbReference type="InterPro" id="IPR011993">
    <property type="entry name" value="PH-like_dom_sf"/>
</dbReference>
<dbReference type="EMBL" id="VEPZ02000857">
    <property type="protein sequence ID" value="KAE8715811.1"/>
    <property type="molecule type" value="Genomic_DNA"/>
</dbReference>
<proteinExistence type="inferred from homology"/>
<protein>
    <submittedName>
        <fullName evidence="4">GEM-like protein 1</fullName>
    </submittedName>
</protein>
<feature type="region of interest" description="Disordered" evidence="2">
    <location>
        <begin position="1"/>
        <end position="58"/>
    </location>
</feature>
<organism evidence="4 5">
    <name type="scientific">Hibiscus syriacus</name>
    <name type="common">Rose of Sharon</name>
    <dbReference type="NCBI Taxonomy" id="106335"/>
    <lineage>
        <taxon>Eukaryota</taxon>
        <taxon>Viridiplantae</taxon>
        <taxon>Streptophyta</taxon>
        <taxon>Embryophyta</taxon>
        <taxon>Tracheophyta</taxon>
        <taxon>Spermatophyta</taxon>
        <taxon>Magnoliopsida</taxon>
        <taxon>eudicotyledons</taxon>
        <taxon>Gunneridae</taxon>
        <taxon>Pentapetalae</taxon>
        <taxon>rosids</taxon>
        <taxon>malvids</taxon>
        <taxon>Malvales</taxon>
        <taxon>Malvaceae</taxon>
        <taxon>Malvoideae</taxon>
        <taxon>Hibiscus</taxon>
    </lineage>
</organism>
<evidence type="ECO:0000256" key="2">
    <source>
        <dbReference type="SAM" id="MobiDB-lite"/>
    </source>
</evidence>
<evidence type="ECO:0000313" key="4">
    <source>
        <dbReference type="EMBL" id="KAE8715811.1"/>
    </source>
</evidence>
<feature type="compositionally biased region" description="Basic and acidic residues" evidence="2">
    <location>
        <begin position="14"/>
        <end position="26"/>
    </location>
</feature>
<evidence type="ECO:0000313" key="5">
    <source>
        <dbReference type="Proteomes" id="UP000436088"/>
    </source>
</evidence>
<dbReference type="Pfam" id="PF02893">
    <property type="entry name" value="GRAM"/>
    <property type="match status" value="1"/>
</dbReference>
<sequence>MDAEGFVMVPTSEPQKKEEKETRDLKASQIQSPQSPVRTPTGSRKSAHWSPELVSESPAVDQIATISAPNGSNPYVTHAPPAESSSASFKGNPLHILFLTHFLFDDLSTELGVTIWIKAKWAGGCGASGCGVGGCGAGKVSNPSPAHYPRRVPLSKSTPAHYPLKLYPSPPQLERLVLSWEFYMLAYCTDSPLSYQNGSKTEWSYYKVVILLHQLKAINPSTSRANPSEKYIQVISVDSHEFWFMGFLNYDGAVTCLQEALQQHRLQSV</sequence>
<name>A0A6A3BIQ8_HIBSY</name>
<comment type="caution">
    <text evidence="4">The sequence shown here is derived from an EMBL/GenBank/DDBJ whole genome shotgun (WGS) entry which is preliminary data.</text>
</comment>
<dbReference type="InterPro" id="IPR004182">
    <property type="entry name" value="GRAM"/>
</dbReference>
<dbReference type="Gene3D" id="2.30.29.30">
    <property type="entry name" value="Pleckstrin-homology domain (PH domain)/Phosphotyrosine-binding domain (PTB)"/>
    <property type="match status" value="1"/>
</dbReference>
<feature type="domain" description="GRAM" evidence="3">
    <location>
        <begin position="197"/>
        <end position="264"/>
    </location>
</feature>
<gene>
    <name evidence="4" type="ORF">F3Y22_tig00110160pilonHSYRG00626</name>
</gene>
<keyword evidence="5" id="KW-1185">Reference proteome</keyword>
<evidence type="ECO:0000259" key="3">
    <source>
        <dbReference type="Pfam" id="PF02893"/>
    </source>
</evidence>
<dbReference type="Proteomes" id="UP000436088">
    <property type="component" value="Unassembled WGS sequence"/>
</dbReference>
<evidence type="ECO:0000256" key="1">
    <source>
        <dbReference type="ARBA" id="ARBA00009414"/>
    </source>
</evidence>
<dbReference type="InterPro" id="IPR037848">
    <property type="entry name" value="GEM-like"/>
</dbReference>
<reference evidence="4" key="1">
    <citation type="submission" date="2019-09" db="EMBL/GenBank/DDBJ databases">
        <title>Draft genome information of white flower Hibiscus syriacus.</title>
        <authorList>
            <person name="Kim Y.-M."/>
        </authorList>
    </citation>
    <scope>NUCLEOTIDE SEQUENCE [LARGE SCALE GENOMIC DNA]</scope>
    <source>
        <strain evidence="4">YM2019G1</strain>
    </source>
</reference>
<feature type="compositionally biased region" description="Polar residues" evidence="2">
    <location>
        <begin position="28"/>
        <end position="44"/>
    </location>
</feature>
<dbReference type="PANTHER" id="PTHR31969">
    <property type="entry name" value="GEM-LIKE PROTEIN 2"/>
    <property type="match status" value="1"/>
</dbReference>
<comment type="similarity">
    <text evidence="1">Belongs to the GEM family.</text>
</comment>